<dbReference type="InterPro" id="IPR029044">
    <property type="entry name" value="Nucleotide-diphossugar_trans"/>
</dbReference>
<dbReference type="EMBL" id="BLXT01007613">
    <property type="protein sequence ID" value="GFO40354.1"/>
    <property type="molecule type" value="Genomic_DNA"/>
</dbReference>
<dbReference type="Gene3D" id="3.90.550.10">
    <property type="entry name" value="Spore Coat Polysaccharide Biosynthesis Protein SpsA, Chain A"/>
    <property type="match status" value="1"/>
</dbReference>
<accession>A0AAV4D847</accession>
<dbReference type="Pfam" id="PF13733">
    <property type="entry name" value="Glyco_transf_7N"/>
    <property type="match status" value="1"/>
</dbReference>
<evidence type="ECO:0000313" key="4">
    <source>
        <dbReference type="Proteomes" id="UP000735302"/>
    </source>
</evidence>
<keyword evidence="4" id="KW-1185">Reference proteome</keyword>
<gene>
    <name evidence="3" type="ORF">PoB_006685900</name>
</gene>
<evidence type="ECO:0000256" key="1">
    <source>
        <dbReference type="SAM" id="MobiDB-lite"/>
    </source>
</evidence>
<dbReference type="Proteomes" id="UP000735302">
    <property type="component" value="Unassembled WGS sequence"/>
</dbReference>
<protein>
    <recommendedName>
        <fullName evidence="2">Galactosyltransferase N-terminal domain-containing protein</fullName>
    </recommendedName>
</protein>
<sequence>MGSGSCCNNYSMCSLLCNHSGSHHDPVDYQVSATTPLFRISSSLSSSSEYQQDKGASELSDSQFNSTKSRLTYNGSPSNEGVIKLKQLTEDAGLSQHKVEPAIQDGIWSEPERNNSHPEVVEQEREMFLPRCISNRSIHKVGNMKVRKQPVESSTLSKRYPFIKEGHYTPTDCEPSEKVAVIIPYR</sequence>
<reference evidence="3 4" key="1">
    <citation type="journal article" date="2021" name="Elife">
        <title>Chloroplast acquisition without the gene transfer in kleptoplastic sea slugs, Plakobranchus ocellatus.</title>
        <authorList>
            <person name="Maeda T."/>
            <person name="Takahashi S."/>
            <person name="Yoshida T."/>
            <person name="Shimamura S."/>
            <person name="Takaki Y."/>
            <person name="Nagai Y."/>
            <person name="Toyoda A."/>
            <person name="Suzuki Y."/>
            <person name="Arimoto A."/>
            <person name="Ishii H."/>
            <person name="Satoh N."/>
            <person name="Nishiyama T."/>
            <person name="Hasebe M."/>
            <person name="Maruyama T."/>
            <person name="Minagawa J."/>
            <person name="Obokata J."/>
            <person name="Shigenobu S."/>
        </authorList>
    </citation>
    <scope>NUCLEOTIDE SEQUENCE [LARGE SCALE GENOMIC DNA]</scope>
</reference>
<organism evidence="3 4">
    <name type="scientific">Plakobranchus ocellatus</name>
    <dbReference type="NCBI Taxonomy" id="259542"/>
    <lineage>
        <taxon>Eukaryota</taxon>
        <taxon>Metazoa</taxon>
        <taxon>Spiralia</taxon>
        <taxon>Lophotrochozoa</taxon>
        <taxon>Mollusca</taxon>
        <taxon>Gastropoda</taxon>
        <taxon>Heterobranchia</taxon>
        <taxon>Euthyneura</taxon>
        <taxon>Panpulmonata</taxon>
        <taxon>Sacoglossa</taxon>
        <taxon>Placobranchoidea</taxon>
        <taxon>Plakobranchidae</taxon>
        <taxon>Plakobranchus</taxon>
    </lineage>
</organism>
<dbReference type="InterPro" id="IPR027995">
    <property type="entry name" value="Galactosyl_T_N"/>
</dbReference>
<dbReference type="AlphaFoldDB" id="A0AAV4D847"/>
<feature type="region of interest" description="Disordered" evidence="1">
    <location>
        <begin position="49"/>
        <end position="79"/>
    </location>
</feature>
<evidence type="ECO:0000313" key="3">
    <source>
        <dbReference type="EMBL" id="GFO40354.1"/>
    </source>
</evidence>
<name>A0AAV4D847_9GAST</name>
<comment type="caution">
    <text evidence="3">The sequence shown here is derived from an EMBL/GenBank/DDBJ whole genome shotgun (WGS) entry which is preliminary data.</text>
</comment>
<evidence type="ECO:0000259" key="2">
    <source>
        <dbReference type="Pfam" id="PF13733"/>
    </source>
</evidence>
<feature type="domain" description="Galactosyltransferase N-terminal" evidence="2">
    <location>
        <begin position="137"/>
        <end position="186"/>
    </location>
</feature>
<proteinExistence type="predicted"/>
<feature type="compositionally biased region" description="Polar residues" evidence="1">
    <location>
        <begin position="59"/>
        <end position="79"/>
    </location>
</feature>